<dbReference type="InterPro" id="IPR011992">
    <property type="entry name" value="EF-hand-dom_pair"/>
</dbReference>
<dbReference type="AlphaFoldDB" id="A0AAD1SVS1"/>
<keyword evidence="2" id="KW-0689">Ribosomal protein</keyword>
<organism evidence="5 6">
    <name type="scientific">Pelobates cultripes</name>
    <name type="common">Western spadefoot toad</name>
    <dbReference type="NCBI Taxonomy" id="61616"/>
    <lineage>
        <taxon>Eukaryota</taxon>
        <taxon>Metazoa</taxon>
        <taxon>Chordata</taxon>
        <taxon>Craniata</taxon>
        <taxon>Vertebrata</taxon>
        <taxon>Euteleostomi</taxon>
        <taxon>Amphibia</taxon>
        <taxon>Batrachia</taxon>
        <taxon>Anura</taxon>
        <taxon>Pelobatoidea</taxon>
        <taxon>Pelobatidae</taxon>
        <taxon>Pelobates</taxon>
    </lineage>
</organism>
<sequence length="706" mass="81974">MAKEVLFKDPLMPVENDPNQYRQRDLSQTLFFRVACRTFGPPKSRTRRIIAPPMDKFESRKPKPEEMVLESPESSVKPDTDKRTPIHGRESSVNCADWISERKKFRTQLDNMGDVAKWLQGKSLLTELEVRMQETMSEERSKSQKSQTTIQNGDSEQYVVRSPQIQFTKPTIHQPSPEALGMLDSYLHQRRLRLVDLYNQTDKNKRKKISSKDLKAVRKEAKLPISDLEAENLVISLSSKMPNSINYKELSRGRNLWRKENAEEHNRNISSKSVGYIKSQEGRRHLDRKKKTTSALSGSQAIPESTSTEAPLDHSDQTVCSKSQFLEVPPINLGEMRPLSYEDMEEIGKMYKERKRRAKSNTRLLDWLEQCRLVRSGNAAVDSHSLPSTVGEEMGDLVEQHRRQCLQNYHKILKLCQEYRIPLSERILERALLFPGDKLISASGQHLPLRQPGTATFSLKDLTKPKSTGKEDSQCSLEIDTKLQKSIPSRTPYPPKSYVRKVKTKVRSNLKNKTDTLNCWITFEKFQQMTCNLRRRYPHCFLTSEDNAFWPGQLLDKLRRLRRRRTCRSGIMPALRPLIKPKIVKKRTKKFIRHQSDRYVKIKRNWRKPRGIDNRARRRFKGQILMPNIGYGSNKKTKHMLPTGFRKFLVHNVKELEVLMMSNKSFCAEIAHNVSSKNRKTIVERAAQLAIKVTNPNARLRSEENE</sequence>
<keyword evidence="6" id="KW-1185">Reference proteome</keyword>
<evidence type="ECO:0000313" key="5">
    <source>
        <dbReference type="EMBL" id="CAH2312118.1"/>
    </source>
</evidence>
<evidence type="ECO:0000256" key="4">
    <source>
        <dbReference type="SAM" id="MobiDB-lite"/>
    </source>
</evidence>
<accession>A0AAD1SVS1</accession>
<reference evidence="5" key="1">
    <citation type="submission" date="2022-03" db="EMBL/GenBank/DDBJ databases">
        <authorList>
            <person name="Alioto T."/>
            <person name="Alioto T."/>
            <person name="Gomez Garrido J."/>
        </authorList>
    </citation>
    <scope>NUCLEOTIDE SEQUENCE</scope>
</reference>
<feature type="compositionally biased region" description="Polar residues" evidence="4">
    <location>
        <begin position="293"/>
        <end position="309"/>
    </location>
</feature>
<protein>
    <submittedName>
        <fullName evidence="5">60S ribosomal L32</fullName>
    </submittedName>
</protein>
<dbReference type="InterPro" id="IPR018263">
    <property type="entry name" value="Ribosomal_eL32_CS"/>
</dbReference>
<evidence type="ECO:0000256" key="2">
    <source>
        <dbReference type="ARBA" id="ARBA00022980"/>
    </source>
</evidence>
<dbReference type="InterPro" id="IPR042847">
    <property type="entry name" value="EFC12"/>
</dbReference>
<dbReference type="Proteomes" id="UP001295444">
    <property type="component" value="Chromosome 08"/>
</dbReference>
<dbReference type="PROSITE" id="PS00580">
    <property type="entry name" value="RIBOSOMAL_L32E"/>
    <property type="match status" value="1"/>
</dbReference>
<dbReference type="PANTHER" id="PTHR47225:SF1">
    <property type="entry name" value="EF-HAND CALCIUM-BINDING DOMAIN-CONTAINING PROTEIN 12"/>
    <property type="match status" value="1"/>
</dbReference>
<dbReference type="EMBL" id="OW240919">
    <property type="protein sequence ID" value="CAH2312118.1"/>
    <property type="molecule type" value="Genomic_DNA"/>
</dbReference>
<dbReference type="SMART" id="SM01393">
    <property type="entry name" value="Ribosomal_L32e"/>
    <property type="match status" value="1"/>
</dbReference>
<name>A0AAD1SVS1_PELCU</name>
<dbReference type="InterPro" id="IPR001515">
    <property type="entry name" value="Ribosomal_eL32"/>
</dbReference>
<feature type="region of interest" description="Disordered" evidence="4">
    <location>
        <begin position="262"/>
        <end position="316"/>
    </location>
</feature>
<gene>
    <name evidence="5" type="ORF">PECUL_23A052958</name>
</gene>
<keyword evidence="3" id="KW-0687">Ribonucleoprotein</keyword>
<dbReference type="GO" id="GO:0005840">
    <property type="term" value="C:ribosome"/>
    <property type="evidence" value="ECO:0007669"/>
    <property type="project" value="UniProtKB-KW"/>
</dbReference>
<dbReference type="SUPFAM" id="SSF52042">
    <property type="entry name" value="Ribosomal protein L32e"/>
    <property type="match status" value="1"/>
</dbReference>
<dbReference type="SUPFAM" id="SSF47473">
    <property type="entry name" value="EF-hand"/>
    <property type="match status" value="1"/>
</dbReference>
<dbReference type="PANTHER" id="PTHR47225">
    <property type="entry name" value="EF-HAND CALCIUM-BINDING DOMAIN-CONTAINING PROTEIN 12"/>
    <property type="match status" value="1"/>
</dbReference>
<feature type="compositionally biased region" description="Basic and acidic residues" evidence="4">
    <location>
        <begin position="56"/>
        <end position="66"/>
    </location>
</feature>
<dbReference type="InterPro" id="IPR036351">
    <property type="entry name" value="Ribosomal_eL32_sf"/>
</dbReference>
<comment type="similarity">
    <text evidence="1">Belongs to the eukaryotic ribosomal protein eL32 family.</text>
</comment>
<dbReference type="CDD" id="cd00513">
    <property type="entry name" value="Ribosomal_L32_L32e"/>
    <property type="match status" value="1"/>
</dbReference>
<feature type="compositionally biased region" description="Basic and acidic residues" evidence="4">
    <location>
        <begin position="76"/>
        <end position="88"/>
    </location>
</feature>
<proteinExistence type="inferred from homology"/>
<evidence type="ECO:0000256" key="1">
    <source>
        <dbReference type="ARBA" id="ARBA00008431"/>
    </source>
</evidence>
<dbReference type="Pfam" id="PF01655">
    <property type="entry name" value="Ribosomal_L32e"/>
    <property type="match status" value="1"/>
</dbReference>
<evidence type="ECO:0000256" key="3">
    <source>
        <dbReference type="ARBA" id="ARBA00023274"/>
    </source>
</evidence>
<feature type="region of interest" description="Disordered" evidence="4">
    <location>
        <begin position="56"/>
        <end position="88"/>
    </location>
</feature>
<evidence type="ECO:0000313" key="6">
    <source>
        <dbReference type="Proteomes" id="UP001295444"/>
    </source>
</evidence>
<dbReference type="GO" id="GO:0006412">
    <property type="term" value="P:translation"/>
    <property type="evidence" value="ECO:0007669"/>
    <property type="project" value="InterPro"/>
</dbReference>
<dbReference type="GO" id="GO:1990904">
    <property type="term" value="C:ribonucleoprotein complex"/>
    <property type="evidence" value="ECO:0007669"/>
    <property type="project" value="UniProtKB-KW"/>
</dbReference>
<dbReference type="GO" id="GO:0003735">
    <property type="term" value="F:structural constituent of ribosome"/>
    <property type="evidence" value="ECO:0007669"/>
    <property type="project" value="InterPro"/>
</dbReference>